<organism evidence="1">
    <name type="scientific">marine sediment metagenome</name>
    <dbReference type="NCBI Taxonomy" id="412755"/>
    <lineage>
        <taxon>unclassified sequences</taxon>
        <taxon>metagenomes</taxon>
        <taxon>ecological metagenomes</taxon>
    </lineage>
</organism>
<protein>
    <submittedName>
        <fullName evidence="1">Uncharacterized protein</fullName>
    </submittedName>
</protein>
<dbReference type="EMBL" id="LAZR01035956">
    <property type="protein sequence ID" value="KKL26110.1"/>
    <property type="molecule type" value="Genomic_DNA"/>
</dbReference>
<dbReference type="AlphaFoldDB" id="A0A0F9BW32"/>
<proteinExistence type="predicted"/>
<accession>A0A0F9BW32</accession>
<reference evidence="1" key="1">
    <citation type="journal article" date="2015" name="Nature">
        <title>Complex archaea that bridge the gap between prokaryotes and eukaryotes.</title>
        <authorList>
            <person name="Spang A."/>
            <person name="Saw J.H."/>
            <person name="Jorgensen S.L."/>
            <person name="Zaremba-Niedzwiedzka K."/>
            <person name="Martijn J."/>
            <person name="Lind A.E."/>
            <person name="van Eijk R."/>
            <person name="Schleper C."/>
            <person name="Guy L."/>
            <person name="Ettema T.J."/>
        </authorList>
    </citation>
    <scope>NUCLEOTIDE SEQUENCE</scope>
</reference>
<sequence length="153" mass="17006">MSQPTYDLLEFEFFNDDGTDETDSTSAANRNATLDMQSGPTNAKLIRVQLYNDNSKAGSEIFSWEYNNITQATGWITIDLASQYVRAIDSSKLTNGEDCTNRLTTRSGTFVTDNNGVSENGAGISYSHTADYYSEQLLAEYRHGNKVQKRTGD</sequence>
<name>A0A0F9BW32_9ZZZZ</name>
<comment type="caution">
    <text evidence="1">The sequence shown here is derived from an EMBL/GenBank/DDBJ whole genome shotgun (WGS) entry which is preliminary data.</text>
</comment>
<evidence type="ECO:0000313" key="1">
    <source>
        <dbReference type="EMBL" id="KKL26110.1"/>
    </source>
</evidence>
<gene>
    <name evidence="1" type="ORF">LCGC14_2398550</name>
</gene>